<dbReference type="EMBL" id="GBXM01076905">
    <property type="protein sequence ID" value="JAH31672.1"/>
    <property type="molecule type" value="Transcribed_RNA"/>
</dbReference>
<organism evidence="1">
    <name type="scientific">Anguilla anguilla</name>
    <name type="common">European freshwater eel</name>
    <name type="synonym">Muraena anguilla</name>
    <dbReference type="NCBI Taxonomy" id="7936"/>
    <lineage>
        <taxon>Eukaryota</taxon>
        <taxon>Metazoa</taxon>
        <taxon>Chordata</taxon>
        <taxon>Craniata</taxon>
        <taxon>Vertebrata</taxon>
        <taxon>Euteleostomi</taxon>
        <taxon>Actinopterygii</taxon>
        <taxon>Neopterygii</taxon>
        <taxon>Teleostei</taxon>
        <taxon>Anguilliformes</taxon>
        <taxon>Anguillidae</taxon>
        <taxon>Anguilla</taxon>
    </lineage>
</organism>
<proteinExistence type="predicted"/>
<evidence type="ECO:0000313" key="1">
    <source>
        <dbReference type="EMBL" id="JAH31672.1"/>
    </source>
</evidence>
<dbReference type="AlphaFoldDB" id="A0A0E9RS64"/>
<sequence length="45" mass="5588">MFLFFKGLQRTETSRTDFPRDYTRFCSKWSTFFFKNGYWLVLFAT</sequence>
<accession>A0A0E9RS64</accession>
<name>A0A0E9RS64_ANGAN</name>
<reference evidence="1" key="1">
    <citation type="submission" date="2014-11" db="EMBL/GenBank/DDBJ databases">
        <authorList>
            <person name="Amaro Gonzalez C."/>
        </authorList>
    </citation>
    <scope>NUCLEOTIDE SEQUENCE</scope>
</reference>
<protein>
    <submittedName>
        <fullName evidence="1">Uncharacterized protein</fullName>
    </submittedName>
</protein>
<reference evidence="1" key="2">
    <citation type="journal article" date="2015" name="Fish Shellfish Immunol.">
        <title>Early steps in the European eel (Anguilla anguilla)-Vibrio vulnificus interaction in the gills: Role of the RtxA13 toxin.</title>
        <authorList>
            <person name="Callol A."/>
            <person name="Pajuelo D."/>
            <person name="Ebbesson L."/>
            <person name="Teles M."/>
            <person name="MacKenzie S."/>
            <person name="Amaro C."/>
        </authorList>
    </citation>
    <scope>NUCLEOTIDE SEQUENCE</scope>
</reference>